<dbReference type="AlphaFoldDB" id="A0AAC9W3N0"/>
<reference evidence="3" key="1">
    <citation type="journal article" date="2017" name="Sci. Rep.">
        <title>Determination of the Genome and Primary Transcriptome of Syngas Fermenting Eubacterium limosum ATCC 8486.</title>
        <authorList>
            <person name="Song Y."/>
            <person name="Shin J."/>
            <person name="Jeong Y."/>
            <person name="Jin S."/>
            <person name="Lee J.K."/>
            <person name="Kim D.R."/>
            <person name="Kim S.C."/>
            <person name="Cho S."/>
            <person name="Cho B.K."/>
        </authorList>
    </citation>
    <scope>NUCLEOTIDE SEQUENCE [LARGE SCALE GENOMIC DNA]</scope>
    <source>
        <strain evidence="3">ATCC 8486</strain>
    </source>
</reference>
<dbReference type="PROSITE" id="PS51257">
    <property type="entry name" value="PROKAR_LIPOPROTEIN"/>
    <property type="match status" value="1"/>
</dbReference>
<feature type="signal peptide" evidence="1">
    <location>
        <begin position="1"/>
        <end position="28"/>
    </location>
</feature>
<evidence type="ECO:0000313" key="2">
    <source>
        <dbReference type="EMBL" id="ARD66267.1"/>
    </source>
</evidence>
<accession>A0AAC9W3N0</accession>
<evidence type="ECO:0000313" key="3">
    <source>
        <dbReference type="Proteomes" id="UP000192391"/>
    </source>
</evidence>
<organism evidence="2 3">
    <name type="scientific">Eubacterium limosum</name>
    <dbReference type="NCBI Taxonomy" id="1736"/>
    <lineage>
        <taxon>Bacteria</taxon>
        <taxon>Bacillati</taxon>
        <taxon>Bacillota</taxon>
        <taxon>Clostridia</taxon>
        <taxon>Eubacteriales</taxon>
        <taxon>Eubacteriaceae</taxon>
        <taxon>Eubacterium</taxon>
    </lineage>
</organism>
<dbReference type="EMBL" id="CP019962">
    <property type="protein sequence ID" value="ARD66267.1"/>
    <property type="molecule type" value="Genomic_DNA"/>
</dbReference>
<name>A0AAC9W3N0_EUBLI</name>
<evidence type="ECO:0008006" key="4">
    <source>
        <dbReference type="Google" id="ProtNLM"/>
    </source>
</evidence>
<keyword evidence="1" id="KW-0732">Signal</keyword>
<protein>
    <recommendedName>
        <fullName evidence="4">Lipoprotein</fullName>
    </recommendedName>
</protein>
<proteinExistence type="predicted"/>
<sequence>MKNKISIRGLTAAAAVAAVLFLFAGCQAEAPAQQTEATAEQQTEAAVPSARRITPGEVLSQIYHAEFEGQEGMSRDWISDAKGNEHLLLRESTDDEGRLVRLMLVYDRKSQNDACDLAVLEQVTYEQRGEECHAVDTSILDMYAVVQDTGEVIASGKTDWGDIGSKAYQAATGE</sequence>
<dbReference type="KEGG" id="elim:B2M23_12205"/>
<evidence type="ECO:0000256" key="1">
    <source>
        <dbReference type="SAM" id="SignalP"/>
    </source>
</evidence>
<dbReference type="Proteomes" id="UP000192391">
    <property type="component" value="Chromosome"/>
</dbReference>
<dbReference type="RefSeq" id="WP_038352146.1">
    <property type="nucleotide sequence ID" value="NZ_CP019962.1"/>
</dbReference>
<gene>
    <name evidence="2" type="ORF">B2M23_12205</name>
</gene>
<feature type="chain" id="PRO_5041909264" description="Lipoprotein" evidence="1">
    <location>
        <begin position="29"/>
        <end position="174"/>
    </location>
</feature>